<organism evidence="1 2">
    <name type="scientific">Acinetobacter lwoffii</name>
    <dbReference type="NCBI Taxonomy" id="28090"/>
    <lineage>
        <taxon>Bacteria</taxon>
        <taxon>Pseudomonadati</taxon>
        <taxon>Pseudomonadota</taxon>
        <taxon>Gammaproteobacteria</taxon>
        <taxon>Moraxellales</taxon>
        <taxon>Moraxellaceae</taxon>
        <taxon>Acinetobacter</taxon>
    </lineage>
</organism>
<dbReference type="AlphaFoldDB" id="A0A6N1MSY4"/>
<reference evidence="1 2" key="1">
    <citation type="submission" date="2019-11" db="EMBL/GenBank/DDBJ databases">
        <title>FDA dAtabase for Regulatory Grade micrObial Sequences (FDA-ARGOS): Supporting development and validation of Infectious Disease Dx tests.</title>
        <authorList>
            <person name="Patel R."/>
            <person name="Rucinski S."/>
            <person name="Tallon L."/>
            <person name="Sadzewicz L."/>
            <person name="Vavikolanu K."/>
            <person name="Mehta A."/>
            <person name="Aluvathingal J."/>
            <person name="Nadendla S."/>
            <person name="Nandy P."/>
            <person name="Geyer C."/>
            <person name="Yan Y."/>
            <person name="Sichtig H."/>
        </authorList>
    </citation>
    <scope>NUCLEOTIDE SEQUENCE [LARGE SCALE GENOMIC DNA]</scope>
    <source>
        <strain evidence="1 2">FDAARGOS_557</strain>
    </source>
</reference>
<proteinExistence type="predicted"/>
<accession>A0A6N1MSY4</accession>
<gene>
    <name evidence="1" type="ORF">FOB19_05920</name>
</gene>
<name>A0A6N1MSY4_ACILW</name>
<dbReference type="RefSeq" id="WP_174894301.1">
    <property type="nucleotide sequence ID" value="NZ_CP054803.1"/>
</dbReference>
<evidence type="ECO:0000313" key="1">
    <source>
        <dbReference type="EMBL" id="QKU20982.1"/>
    </source>
</evidence>
<sequence>MTIVVAGHYENEIFFITDSAITNNNKTLLSGFKKVYGIPIQLHVPLFVPYTFSHYIPFEGFKAECVFALSGSTLIGQHVINSISEHLGKIRVIHSHTSSGLSMSLLRHCCISQNPMYRPGYIEYDNTLYSPTNVYKAINKENIIEIIEYSIQESFSSAFKHVCDDEGVNWLLENQFMFAVNCPKTQNNFLFKVVLKEDYEDGILKIKACCEEIKSGQLGVIGLTDNSSLTKQYLEKINNVYLENIRSEHCPLILLKLIEDIVDNANAKGYRAVAKPIIYKKFDKFIEKSIMISRNSDWHLLDKDQITLKIIKASEHTIKQYDLSEITT</sequence>
<dbReference type="EMBL" id="CP054803">
    <property type="protein sequence ID" value="QKU20982.1"/>
    <property type="molecule type" value="Genomic_DNA"/>
</dbReference>
<protein>
    <submittedName>
        <fullName evidence="1">Uncharacterized protein</fullName>
    </submittedName>
</protein>
<evidence type="ECO:0000313" key="2">
    <source>
        <dbReference type="Proteomes" id="UP000509126"/>
    </source>
</evidence>
<dbReference type="Proteomes" id="UP000509126">
    <property type="component" value="Chromosome"/>
</dbReference>